<proteinExistence type="predicted"/>
<name>A0AAW5TA00_9MYCO</name>
<sequence>MADASSRRGRRTWRPASNCYRLTEESLKSTQVYERGFVSLLIAFGIGFAAMPTAVAEPGDGAGAPGPVAPAVPELPPVTAGAPAAGPAPVPVASTDDPGVPAVTACSTFANALDSASTFYGDFADSIEGVERPDYGDPTVSTTNTSGRTALREAAASAMSAAGTPGLSPDIANPMRSWSFGATKLLLKMGLRTGGQSLNDTATQLNNDATNAQMACAAAGTHA</sequence>
<dbReference type="EMBL" id="JACKVC010000021">
    <property type="protein sequence ID" value="MCV7391413.1"/>
    <property type="molecule type" value="Genomic_DNA"/>
</dbReference>
<evidence type="ECO:0000313" key="2">
    <source>
        <dbReference type="Proteomes" id="UP001141659"/>
    </source>
</evidence>
<reference evidence="1" key="2">
    <citation type="journal article" date="2022" name="BMC Genomics">
        <title>Comparative genome analysis of mycobacteria focusing on tRNA and non-coding RNA.</title>
        <authorList>
            <person name="Behra P.R.K."/>
            <person name="Pettersson B.M.F."/>
            <person name="Ramesh M."/>
            <person name="Das S."/>
            <person name="Dasgupta S."/>
            <person name="Kirsebom L.A."/>
        </authorList>
    </citation>
    <scope>NUCLEOTIDE SEQUENCE</scope>
    <source>
        <strain evidence="1">DSM 44242</strain>
    </source>
</reference>
<comment type="caution">
    <text evidence="1">The sequence shown here is derived from an EMBL/GenBank/DDBJ whole genome shotgun (WGS) entry which is preliminary data.</text>
</comment>
<evidence type="ECO:0000313" key="1">
    <source>
        <dbReference type="EMBL" id="MCV7391413.1"/>
    </source>
</evidence>
<organism evidence="1 2">
    <name type="scientific">Mycolicibacterium porcinum</name>
    <dbReference type="NCBI Taxonomy" id="39693"/>
    <lineage>
        <taxon>Bacteria</taxon>
        <taxon>Bacillati</taxon>
        <taxon>Actinomycetota</taxon>
        <taxon>Actinomycetes</taxon>
        <taxon>Mycobacteriales</taxon>
        <taxon>Mycobacteriaceae</taxon>
        <taxon>Mycolicibacterium</taxon>
    </lineage>
</organism>
<reference evidence="1" key="1">
    <citation type="submission" date="2020-07" db="EMBL/GenBank/DDBJ databases">
        <authorList>
            <person name="Pettersson B.M.F."/>
            <person name="Behra P.R.K."/>
            <person name="Ramesh M."/>
            <person name="Das S."/>
            <person name="Dasgupta S."/>
            <person name="Kirsebom L.A."/>
        </authorList>
    </citation>
    <scope>NUCLEOTIDE SEQUENCE</scope>
    <source>
        <strain evidence="1">DSM 44242</strain>
    </source>
</reference>
<protein>
    <submittedName>
        <fullName evidence="1">Uncharacterized protein</fullName>
    </submittedName>
</protein>
<dbReference type="AlphaFoldDB" id="A0AAW5TA00"/>
<accession>A0AAW5TA00</accession>
<gene>
    <name evidence="1" type="ORF">H5P34_25460</name>
</gene>
<dbReference type="Proteomes" id="UP001141659">
    <property type="component" value="Unassembled WGS sequence"/>
</dbReference>